<comment type="caution">
    <text evidence="1">The sequence shown here is derived from an EMBL/GenBank/DDBJ whole genome shotgun (WGS) entry which is preliminary data.</text>
</comment>
<proteinExistence type="predicted"/>
<organism evidence="1 2">
    <name type="scientific">Levilactobacillus paucivorans</name>
    <dbReference type="NCBI Taxonomy" id="616990"/>
    <lineage>
        <taxon>Bacteria</taxon>
        <taxon>Bacillati</taxon>
        <taxon>Bacillota</taxon>
        <taxon>Bacilli</taxon>
        <taxon>Lactobacillales</taxon>
        <taxon>Lactobacillaceae</taxon>
        <taxon>Levilactobacillus</taxon>
    </lineage>
</organism>
<protein>
    <submittedName>
        <fullName evidence="1">Uncharacterized protein</fullName>
    </submittedName>
</protein>
<keyword evidence="2" id="KW-1185">Reference proteome</keyword>
<evidence type="ECO:0000313" key="1">
    <source>
        <dbReference type="EMBL" id="KRO05140.1"/>
    </source>
</evidence>
<dbReference type="AlphaFoldDB" id="A0A0R2LTX9"/>
<gene>
    <name evidence="1" type="ORF">IV54_GL000351</name>
</gene>
<accession>A0A0R2LTX9</accession>
<reference evidence="1 2" key="1">
    <citation type="journal article" date="2015" name="Genome Announc.">
        <title>Expanding the biotechnology potential of lactobacilli through comparative genomics of 213 strains and associated genera.</title>
        <authorList>
            <person name="Sun Z."/>
            <person name="Harris H.M."/>
            <person name="McCann A."/>
            <person name="Guo C."/>
            <person name="Argimon S."/>
            <person name="Zhang W."/>
            <person name="Yang X."/>
            <person name="Jeffery I.B."/>
            <person name="Cooney J.C."/>
            <person name="Kagawa T.F."/>
            <person name="Liu W."/>
            <person name="Song Y."/>
            <person name="Salvetti E."/>
            <person name="Wrobel A."/>
            <person name="Rasinkangas P."/>
            <person name="Parkhill J."/>
            <person name="Rea M.C."/>
            <person name="O'Sullivan O."/>
            <person name="Ritari J."/>
            <person name="Douillard F.P."/>
            <person name="Paul Ross R."/>
            <person name="Yang R."/>
            <person name="Briner A.E."/>
            <person name="Felis G.E."/>
            <person name="de Vos W.M."/>
            <person name="Barrangou R."/>
            <person name="Klaenhammer T.R."/>
            <person name="Caufield P.W."/>
            <person name="Cui Y."/>
            <person name="Zhang H."/>
            <person name="O'Toole P.W."/>
        </authorList>
    </citation>
    <scope>NUCLEOTIDE SEQUENCE [LARGE SCALE GENOMIC DNA]</scope>
    <source>
        <strain evidence="1 2">DSM 22467</strain>
    </source>
</reference>
<name>A0A0R2LTX9_9LACO</name>
<dbReference type="PATRIC" id="fig|616990.3.peg.379"/>
<dbReference type="EMBL" id="JQCA01000014">
    <property type="protein sequence ID" value="KRO05140.1"/>
    <property type="molecule type" value="Genomic_DNA"/>
</dbReference>
<dbReference type="Proteomes" id="UP000051906">
    <property type="component" value="Unassembled WGS sequence"/>
</dbReference>
<evidence type="ECO:0000313" key="2">
    <source>
        <dbReference type="Proteomes" id="UP000051906"/>
    </source>
</evidence>
<sequence>MLLGAVVGSLGVTNASAETARIVNTGKRVDNLIHKVDIRKLSYLGTLYDYSTNPITPEHQNPFQTYKLKEPLKLTNESRHKVITLPKGSVVSGLSDGHGNLIGVNNPSLSIKNQKKVFKTLGNWNQSYLVSKNNGGAKHPYTRNTAFSYNSLASFPFLSVKSNKPAYNGYVSLPFISVSADSQLVYHTKGSKFKPTRYAKIKKFKRTHSTTTYYLSKPIRGIATKKVKSGKSHLYRVTFKMGHVFQMMFADNDTDGYNLTINNGKQEFFFYLGDLGWKYIGSVVGLTGANAVPAEDAQIATDYIQGLY</sequence>